<evidence type="ECO:0000313" key="2">
    <source>
        <dbReference type="Proteomes" id="UP000014254"/>
    </source>
</evidence>
<dbReference type="InParanoid" id="S2JHV0"/>
<dbReference type="VEuPathDB" id="FungiDB:HMPREF1544_03685"/>
<gene>
    <name evidence="1" type="ORF">HMPREF1544_03685</name>
</gene>
<name>S2JHV0_MUCC1</name>
<sequence>MLTLSSILQYFKDIKAKFISNYSVLLDTCQIVLESPLLVDWDIGVLHALFLETGWITHEEDESKLIIVPWIEAHVNALQMSGEHKEHFQREAKYMLLDVQFTEEKDKHPVIFCLFLPFSAVDQFACP</sequence>
<dbReference type="AlphaFoldDB" id="S2JHV0"/>
<protein>
    <submittedName>
        <fullName evidence="1">Uncharacterized protein</fullName>
    </submittedName>
</protein>
<evidence type="ECO:0000313" key="1">
    <source>
        <dbReference type="EMBL" id="EPB89454.1"/>
    </source>
</evidence>
<accession>S2JHV0</accession>
<dbReference type="Proteomes" id="UP000014254">
    <property type="component" value="Unassembled WGS sequence"/>
</dbReference>
<organism evidence="1 2">
    <name type="scientific">Mucor circinelloides f. circinelloides (strain 1006PhL)</name>
    <name type="common">Mucormycosis agent</name>
    <name type="synonym">Calyptromyces circinelloides</name>
    <dbReference type="NCBI Taxonomy" id="1220926"/>
    <lineage>
        <taxon>Eukaryota</taxon>
        <taxon>Fungi</taxon>
        <taxon>Fungi incertae sedis</taxon>
        <taxon>Mucoromycota</taxon>
        <taxon>Mucoromycotina</taxon>
        <taxon>Mucoromycetes</taxon>
        <taxon>Mucorales</taxon>
        <taxon>Mucorineae</taxon>
        <taxon>Mucoraceae</taxon>
        <taxon>Mucor</taxon>
    </lineage>
</organism>
<reference evidence="2" key="1">
    <citation type="submission" date="2013-05" db="EMBL/GenBank/DDBJ databases">
        <title>The Genome sequence of Mucor circinelloides f. circinelloides 1006PhL.</title>
        <authorList>
            <consortium name="The Broad Institute Genomics Platform"/>
            <person name="Cuomo C."/>
            <person name="Earl A."/>
            <person name="Findley K."/>
            <person name="Lee S.C."/>
            <person name="Walker B."/>
            <person name="Young S."/>
            <person name="Zeng Q."/>
            <person name="Gargeya S."/>
            <person name="Fitzgerald M."/>
            <person name="Haas B."/>
            <person name="Abouelleil A."/>
            <person name="Allen A.W."/>
            <person name="Alvarado L."/>
            <person name="Arachchi H.M."/>
            <person name="Berlin A.M."/>
            <person name="Chapman S.B."/>
            <person name="Gainer-Dewar J."/>
            <person name="Goldberg J."/>
            <person name="Griggs A."/>
            <person name="Gujja S."/>
            <person name="Hansen M."/>
            <person name="Howarth C."/>
            <person name="Imamovic A."/>
            <person name="Ireland A."/>
            <person name="Larimer J."/>
            <person name="McCowan C."/>
            <person name="Murphy C."/>
            <person name="Pearson M."/>
            <person name="Poon T.W."/>
            <person name="Priest M."/>
            <person name="Roberts A."/>
            <person name="Saif S."/>
            <person name="Shea T."/>
            <person name="Sisk P."/>
            <person name="Sykes S."/>
            <person name="Wortman J."/>
            <person name="Nusbaum C."/>
            <person name="Birren B."/>
        </authorList>
    </citation>
    <scope>NUCLEOTIDE SEQUENCE [LARGE SCALE GENOMIC DNA]</scope>
    <source>
        <strain evidence="2">1006PhL</strain>
    </source>
</reference>
<proteinExistence type="predicted"/>
<keyword evidence="2" id="KW-1185">Reference proteome</keyword>
<dbReference type="EMBL" id="KE123934">
    <property type="protein sequence ID" value="EPB89454.1"/>
    <property type="molecule type" value="Genomic_DNA"/>
</dbReference>